<keyword evidence="2" id="KW-1185">Reference proteome</keyword>
<dbReference type="Proteomes" id="UP000199051">
    <property type="component" value="Unassembled WGS sequence"/>
</dbReference>
<reference evidence="2" key="1">
    <citation type="submission" date="2016-10" db="EMBL/GenBank/DDBJ databases">
        <authorList>
            <person name="Varghese N."/>
            <person name="Submissions S."/>
        </authorList>
    </citation>
    <scope>NUCLEOTIDE SEQUENCE [LARGE SCALE GENOMIC DNA]</scope>
    <source>
        <strain evidence="2">DSM 44260</strain>
    </source>
</reference>
<sequence>MDWQTWHDDYDDPTSTLSRRLKAVQGQIAAFFDAAPPGPISVLSLCAGQARDIFGVLPTHPRRHAVPPRLVALDPRNTAIATETARGLHTEIITGDAGNTTNATQSDLVLLCGIFGNIPDADIKRTIDLAPQLTTNTIIWTRTRRRPDLVPTICAWFEQHHFTRTWLSSPTEDFGVGVHRLTTPPQPLQPDQHLFTFTR</sequence>
<dbReference type="Gene3D" id="3.40.50.150">
    <property type="entry name" value="Vaccinia Virus protein VP39"/>
    <property type="match status" value="1"/>
</dbReference>
<dbReference type="STRING" id="155974.SAMN04487818_114164"/>
<proteinExistence type="predicted"/>
<dbReference type="SUPFAM" id="SSF53335">
    <property type="entry name" value="S-adenosyl-L-methionine-dependent methyltransferases"/>
    <property type="match status" value="1"/>
</dbReference>
<accession>A0A1H9XF35</accession>
<name>A0A1H9XF35_9PSEU</name>
<evidence type="ECO:0000313" key="2">
    <source>
        <dbReference type="Proteomes" id="UP000199051"/>
    </source>
</evidence>
<organism evidence="1 2">
    <name type="scientific">Actinokineospora terrae</name>
    <dbReference type="NCBI Taxonomy" id="155974"/>
    <lineage>
        <taxon>Bacteria</taxon>
        <taxon>Bacillati</taxon>
        <taxon>Actinomycetota</taxon>
        <taxon>Actinomycetes</taxon>
        <taxon>Pseudonocardiales</taxon>
        <taxon>Pseudonocardiaceae</taxon>
        <taxon>Actinokineospora</taxon>
    </lineage>
</organism>
<evidence type="ECO:0008006" key="3">
    <source>
        <dbReference type="Google" id="ProtNLM"/>
    </source>
</evidence>
<evidence type="ECO:0000313" key="1">
    <source>
        <dbReference type="EMBL" id="SES44477.1"/>
    </source>
</evidence>
<gene>
    <name evidence="1" type="ORF">SAMN04487818_114164</name>
</gene>
<protein>
    <recommendedName>
        <fullName evidence="3">Methyltransferase</fullName>
    </recommendedName>
</protein>
<dbReference type="RefSeq" id="WP_092785505.1">
    <property type="nucleotide sequence ID" value="NZ_FOGI01000014.1"/>
</dbReference>
<dbReference type="EMBL" id="FOGI01000014">
    <property type="protein sequence ID" value="SES44477.1"/>
    <property type="molecule type" value="Genomic_DNA"/>
</dbReference>
<dbReference type="InterPro" id="IPR029063">
    <property type="entry name" value="SAM-dependent_MTases_sf"/>
</dbReference>
<dbReference type="AlphaFoldDB" id="A0A1H9XF35"/>